<proteinExistence type="predicted"/>
<reference evidence="3" key="1">
    <citation type="journal article" date="2019" name="Int. J. Syst. Evol. Microbiol.">
        <title>The Global Catalogue of Microorganisms (GCM) 10K type strain sequencing project: providing services to taxonomists for standard genome sequencing and annotation.</title>
        <authorList>
            <consortium name="The Broad Institute Genomics Platform"/>
            <consortium name="The Broad Institute Genome Sequencing Center for Infectious Disease"/>
            <person name="Wu L."/>
            <person name="Ma J."/>
        </authorList>
    </citation>
    <scope>NUCLEOTIDE SEQUENCE [LARGE SCALE GENOMIC DNA]</scope>
    <source>
        <strain evidence="3">CCM 8937</strain>
    </source>
</reference>
<dbReference type="Gene3D" id="3.30.1330.30">
    <property type="match status" value="1"/>
</dbReference>
<dbReference type="InterPro" id="IPR004038">
    <property type="entry name" value="Ribosomal_eL8/eL30/eS12/Gad45"/>
</dbReference>
<comment type="caution">
    <text evidence="2">The sequence shown here is derived from an EMBL/GenBank/DDBJ whole genome shotgun (WGS) entry which is preliminary data.</text>
</comment>
<dbReference type="RefSeq" id="WP_225420167.1">
    <property type="nucleotide sequence ID" value="NZ_JBHTOH010000037.1"/>
</dbReference>
<dbReference type="Proteomes" id="UP001597191">
    <property type="component" value="Unassembled WGS sequence"/>
</dbReference>
<dbReference type="EMBL" id="JBHTOH010000037">
    <property type="protein sequence ID" value="MFD1411201.1"/>
    <property type="molecule type" value="Genomic_DNA"/>
</dbReference>
<feature type="domain" description="Ribosomal protein eL8/eL30/eS12/Gadd45" evidence="1">
    <location>
        <begin position="10"/>
        <end position="93"/>
    </location>
</feature>
<gene>
    <name evidence="2" type="ORF">ACFQ4R_06255</name>
</gene>
<sequence>MTTGMKPQQQVLQRLGLARRAQKLVLGEEFVVAAAQKQQLALIFLASDTGTNTYKRIKNKANFYQIPLIEIFTADQLSQAIGQARKVIGVTDAGFAKGMVGLMQ</sequence>
<name>A0ABW4BN51_9LACO</name>
<evidence type="ECO:0000313" key="2">
    <source>
        <dbReference type="EMBL" id="MFD1411201.1"/>
    </source>
</evidence>
<protein>
    <submittedName>
        <fullName evidence="2">YlxQ-related RNA-binding protein</fullName>
    </submittedName>
</protein>
<dbReference type="InterPro" id="IPR029064">
    <property type="entry name" value="Ribosomal_eL30-like_sf"/>
</dbReference>
<accession>A0ABW4BN51</accession>
<evidence type="ECO:0000259" key="1">
    <source>
        <dbReference type="Pfam" id="PF01248"/>
    </source>
</evidence>
<dbReference type="SUPFAM" id="SSF55315">
    <property type="entry name" value="L30e-like"/>
    <property type="match status" value="1"/>
</dbReference>
<organism evidence="2 3">
    <name type="scientific">Lapidilactobacillus gannanensis</name>
    <dbReference type="NCBI Taxonomy" id="2486002"/>
    <lineage>
        <taxon>Bacteria</taxon>
        <taxon>Bacillati</taxon>
        <taxon>Bacillota</taxon>
        <taxon>Bacilli</taxon>
        <taxon>Lactobacillales</taxon>
        <taxon>Lactobacillaceae</taxon>
        <taxon>Lapidilactobacillus</taxon>
    </lineage>
</organism>
<dbReference type="Pfam" id="PF01248">
    <property type="entry name" value="Ribosomal_L7Ae"/>
    <property type="match status" value="1"/>
</dbReference>
<keyword evidence="3" id="KW-1185">Reference proteome</keyword>
<evidence type="ECO:0000313" key="3">
    <source>
        <dbReference type="Proteomes" id="UP001597191"/>
    </source>
</evidence>
<dbReference type="NCBIfam" id="NF005585">
    <property type="entry name" value="PRK07283.1"/>
    <property type="match status" value="1"/>
</dbReference>